<dbReference type="Proteomes" id="UP001165296">
    <property type="component" value="Unassembled WGS sequence"/>
</dbReference>
<proteinExistence type="predicted"/>
<evidence type="ECO:0000313" key="2">
    <source>
        <dbReference type="EMBL" id="MCB2408342.1"/>
    </source>
</evidence>
<sequence>MPTLDSTELVSLAKQLNLVSVVSYLLPLLVCIWRWPSLLPEHRRFILGALLTSLTLNILSEVGRQVWHSNILFIYLIAWTETLFLSWVYYHAFHTLRNRRWLLIGVALFVLVASFESFYLHGLYGARTYTRVSQSILLVGAALVYFEQVLRELRNIRLERDPVFLVSVGVTLYYSGTLMVFVLEDSMHKQQQTNQIWVMYIVESILLIGFNILLAIALRHAGRSVPSHSLPSSASSN</sequence>
<keyword evidence="1" id="KW-0472">Membrane</keyword>
<gene>
    <name evidence="2" type="ORF">LGH74_10165</name>
</gene>
<evidence type="ECO:0008006" key="4">
    <source>
        <dbReference type="Google" id="ProtNLM"/>
    </source>
</evidence>
<feature type="transmembrane region" description="Helical" evidence="1">
    <location>
        <begin position="45"/>
        <end position="63"/>
    </location>
</feature>
<feature type="transmembrane region" description="Helical" evidence="1">
    <location>
        <begin position="132"/>
        <end position="150"/>
    </location>
</feature>
<dbReference type="EMBL" id="JAJADR010000002">
    <property type="protein sequence ID" value="MCB2408342.1"/>
    <property type="molecule type" value="Genomic_DNA"/>
</dbReference>
<feature type="transmembrane region" description="Helical" evidence="1">
    <location>
        <begin position="69"/>
        <end position="89"/>
    </location>
</feature>
<keyword evidence="1" id="KW-0812">Transmembrane</keyword>
<feature type="transmembrane region" description="Helical" evidence="1">
    <location>
        <begin position="162"/>
        <end position="183"/>
    </location>
</feature>
<feature type="transmembrane region" description="Helical" evidence="1">
    <location>
        <begin position="195"/>
        <end position="218"/>
    </location>
</feature>
<protein>
    <recommendedName>
        <fullName evidence="4">Histidine kinase N-terminal 7TM region domain-containing protein</fullName>
    </recommendedName>
</protein>
<organism evidence="2 3">
    <name type="scientific">Hymenobacter lucidus</name>
    <dbReference type="NCBI Taxonomy" id="2880930"/>
    <lineage>
        <taxon>Bacteria</taxon>
        <taxon>Pseudomonadati</taxon>
        <taxon>Bacteroidota</taxon>
        <taxon>Cytophagia</taxon>
        <taxon>Cytophagales</taxon>
        <taxon>Hymenobacteraceae</taxon>
        <taxon>Hymenobacter</taxon>
    </lineage>
</organism>
<dbReference type="RefSeq" id="WP_226175316.1">
    <property type="nucleotide sequence ID" value="NZ_JAJADR010000002.1"/>
</dbReference>
<comment type="caution">
    <text evidence="2">The sequence shown here is derived from an EMBL/GenBank/DDBJ whole genome shotgun (WGS) entry which is preliminary data.</text>
</comment>
<feature type="transmembrane region" description="Helical" evidence="1">
    <location>
        <begin position="101"/>
        <end position="120"/>
    </location>
</feature>
<evidence type="ECO:0000313" key="3">
    <source>
        <dbReference type="Proteomes" id="UP001165296"/>
    </source>
</evidence>
<evidence type="ECO:0000256" key="1">
    <source>
        <dbReference type="SAM" id="Phobius"/>
    </source>
</evidence>
<keyword evidence="1" id="KW-1133">Transmembrane helix</keyword>
<reference evidence="2" key="1">
    <citation type="submission" date="2021-10" db="EMBL/GenBank/DDBJ databases">
        <authorList>
            <person name="Dean J.D."/>
            <person name="Kim M.K."/>
            <person name="Newey C.N."/>
            <person name="Stoker T.S."/>
            <person name="Thompson D.W."/>
            <person name="Grose J.H."/>
        </authorList>
    </citation>
    <scope>NUCLEOTIDE SEQUENCE</scope>
    <source>
        <strain evidence="2">BT178</strain>
    </source>
</reference>
<accession>A0ABS8AQ54</accession>
<keyword evidence="3" id="KW-1185">Reference proteome</keyword>
<feature type="transmembrane region" description="Helical" evidence="1">
    <location>
        <begin position="12"/>
        <end position="33"/>
    </location>
</feature>
<name>A0ABS8AQ54_9BACT</name>